<name>A0A401S873_CHIPU</name>
<feature type="compositionally biased region" description="Low complexity" evidence="1">
    <location>
        <begin position="116"/>
        <end position="138"/>
    </location>
</feature>
<comment type="caution">
    <text evidence="2">The sequence shown here is derived from an EMBL/GenBank/DDBJ whole genome shotgun (WGS) entry which is preliminary data.</text>
</comment>
<feature type="compositionally biased region" description="Low complexity" evidence="1">
    <location>
        <begin position="209"/>
        <end position="236"/>
    </location>
</feature>
<feature type="compositionally biased region" description="Low complexity" evidence="1">
    <location>
        <begin position="355"/>
        <end position="403"/>
    </location>
</feature>
<dbReference type="OMA" id="VETIRWH"/>
<dbReference type="EMBL" id="BEZZ01000131">
    <property type="protein sequence ID" value="GCC26597.1"/>
    <property type="molecule type" value="Genomic_DNA"/>
</dbReference>
<keyword evidence="3" id="KW-1185">Reference proteome</keyword>
<feature type="region of interest" description="Disordered" evidence="1">
    <location>
        <begin position="103"/>
        <end position="484"/>
    </location>
</feature>
<dbReference type="Proteomes" id="UP000287033">
    <property type="component" value="Unassembled WGS sequence"/>
</dbReference>
<feature type="compositionally biased region" description="Basic and acidic residues" evidence="1">
    <location>
        <begin position="279"/>
        <end position="293"/>
    </location>
</feature>
<organism evidence="2 3">
    <name type="scientific">Chiloscyllium punctatum</name>
    <name type="common">Brownbanded bambooshark</name>
    <name type="synonym">Hemiscyllium punctatum</name>
    <dbReference type="NCBI Taxonomy" id="137246"/>
    <lineage>
        <taxon>Eukaryota</taxon>
        <taxon>Metazoa</taxon>
        <taxon>Chordata</taxon>
        <taxon>Craniata</taxon>
        <taxon>Vertebrata</taxon>
        <taxon>Chondrichthyes</taxon>
        <taxon>Elasmobranchii</taxon>
        <taxon>Galeomorphii</taxon>
        <taxon>Galeoidea</taxon>
        <taxon>Orectolobiformes</taxon>
        <taxon>Hemiscylliidae</taxon>
        <taxon>Chiloscyllium</taxon>
    </lineage>
</organism>
<reference evidence="2 3" key="1">
    <citation type="journal article" date="2018" name="Nat. Ecol. Evol.">
        <title>Shark genomes provide insights into elasmobranch evolution and the origin of vertebrates.</title>
        <authorList>
            <person name="Hara Y"/>
            <person name="Yamaguchi K"/>
            <person name="Onimaru K"/>
            <person name="Kadota M"/>
            <person name="Koyanagi M"/>
            <person name="Keeley SD"/>
            <person name="Tatsumi K"/>
            <person name="Tanaka K"/>
            <person name="Motone F"/>
            <person name="Kageyama Y"/>
            <person name="Nozu R"/>
            <person name="Adachi N"/>
            <person name="Nishimura O"/>
            <person name="Nakagawa R"/>
            <person name="Tanegashima C"/>
            <person name="Kiyatake I"/>
            <person name="Matsumoto R"/>
            <person name="Murakumo K"/>
            <person name="Nishida K"/>
            <person name="Terakita A"/>
            <person name="Kuratani S"/>
            <person name="Sato K"/>
            <person name="Hyodo S Kuraku.S."/>
        </authorList>
    </citation>
    <scope>NUCLEOTIDE SEQUENCE [LARGE SCALE GENOMIC DNA]</scope>
</reference>
<sequence>MPSNRASEKSHQDETKSPLSVCLSAFRAHRLQSHLGARRLALVLPGNGIFLCSGGGVLPVVPELLHVGEDQVGRLARRALLVRLGHLDGLLLLPGPGVGGFSRVPRPPALPGPGGRPAAPAAGGQPLPEGGELLPELAGEGGEQQRVEGGQGEQQQLGGQGERDGRSGRAQPPPKPGGPFRGAEGGERQAQGAGERHQAPAAPLVPQLGVRGASRRGAAVPRAPPAQSAAVEAQAAQHRRAVRQQRVELGVDSGEGAARGRVGDAEPPAGRLQEEPGEDPSRRGQAEGERPEAEQQSGQPPAPRRGCPRAPADMSQAGPGQRRPAQRSGGQAAVQEPVRGAARQAAELPGGARPGGSPQRGAQQQQQQVGGAQTRQQPVRQRGAASAGVSQQHGQQQPVAGQPERADRCHRDRQRQPHTPRLDGQRAAGQAQPVPATVRQAQRHSLHSPTPPNTRKGSPVSEAGALSLPPPLQLGDRVTSDHSQLLPHAEGHLINTLLLQGSN</sequence>
<evidence type="ECO:0000256" key="1">
    <source>
        <dbReference type="SAM" id="MobiDB-lite"/>
    </source>
</evidence>
<evidence type="ECO:0000313" key="3">
    <source>
        <dbReference type="Proteomes" id="UP000287033"/>
    </source>
</evidence>
<evidence type="ECO:0000313" key="2">
    <source>
        <dbReference type="EMBL" id="GCC26597.1"/>
    </source>
</evidence>
<dbReference type="AlphaFoldDB" id="A0A401S873"/>
<accession>A0A401S873</accession>
<proteinExistence type="predicted"/>
<gene>
    <name evidence="2" type="ORF">chiPu_0005015</name>
</gene>
<protein>
    <submittedName>
        <fullName evidence="2">Uncharacterized protein</fullName>
    </submittedName>
</protein>